<evidence type="ECO:0000313" key="1">
    <source>
        <dbReference type="EMBL" id="PNT04044.1"/>
    </source>
</evidence>
<keyword evidence="2" id="KW-1185">Reference proteome</keyword>
<sequence>MGDGTYLEGDLALEGTGEDWKLDVECHMHTVIYARPLWSPLFLYFVIVQPARRSWRPFIPSQHRHEFYHTEGNSWVLKNLSSHAVTREGWSWPMEFGVTLWHTWKARNQRIFREQAEFHIMATILTGSGIVADINRSLVETFSGMEISLADGCSKGNTESAGAGG</sequence>
<organism evidence="1 2">
    <name type="scientific">Populus trichocarpa</name>
    <name type="common">Western balsam poplar</name>
    <name type="synonym">Populus balsamifera subsp. trichocarpa</name>
    <dbReference type="NCBI Taxonomy" id="3694"/>
    <lineage>
        <taxon>Eukaryota</taxon>
        <taxon>Viridiplantae</taxon>
        <taxon>Streptophyta</taxon>
        <taxon>Embryophyta</taxon>
        <taxon>Tracheophyta</taxon>
        <taxon>Spermatophyta</taxon>
        <taxon>Magnoliopsida</taxon>
        <taxon>eudicotyledons</taxon>
        <taxon>Gunneridae</taxon>
        <taxon>Pentapetalae</taxon>
        <taxon>rosids</taxon>
        <taxon>fabids</taxon>
        <taxon>Malpighiales</taxon>
        <taxon>Salicaceae</taxon>
        <taxon>Saliceae</taxon>
        <taxon>Populus</taxon>
    </lineage>
</organism>
<gene>
    <name evidence="1" type="ORF">POPTR_014G103400</name>
</gene>
<accession>A0A2K1XTE9</accession>
<evidence type="ECO:0000313" key="2">
    <source>
        <dbReference type="Proteomes" id="UP000006729"/>
    </source>
</evidence>
<name>A0A2K1XTE9_POPTR</name>
<proteinExistence type="predicted"/>
<protein>
    <submittedName>
        <fullName evidence="1">Uncharacterized protein</fullName>
    </submittedName>
</protein>
<dbReference type="Proteomes" id="UP000006729">
    <property type="component" value="Chromosome 14"/>
</dbReference>
<dbReference type="InParanoid" id="A0A2K1XTE9"/>
<reference evidence="1 2" key="1">
    <citation type="journal article" date="2006" name="Science">
        <title>The genome of black cottonwood, Populus trichocarpa (Torr. &amp; Gray).</title>
        <authorList>
            <person name="Tuskan G.A."/>
            <person name="Difazio S."/>
            <person name="Jansson S."/>
            <person name="Bohlmann J."/>
            <person name="Grigoriev I."/>
            <person name="Hellsten U."/>
            <person name="Putnam N."/>
            <person name="Ralph S."/>
            <person name="Rombauts S."/>
            <person name="Salamov A."/>
            <person name="Schein J."/>
            <person name="Sterck L."/>
            <person name="Aerts A."/>
            <person name="Bhalerao R.R."/>
            <person name="Bhalerao R.P."/>
            <person name="Blaudez D."/>
            <person name="Boerjan W."/>
            <person name="Brun A."/>
            <person name="Brunner A."/>
            <person name="Busov V."/>
            <person name="Campbell M."/>
            <person name="Carlson J."/>
            <person name="Chalot M."/>
            <person name="Chapman J."/>
            <person name="Chen G.L."/>
            <person name="Cooper D."/>
            <person name="Coutinho P.M."/>
            <person name="Couturier J."/>
            <person name="Covert S."/>
            <person name="Cronk Q."/>
            <person name="Cunningham R."/>
            <person name="Davis J."/>
            <person name="Degroeve S."/>
            <person name="Dejardin A."/>
            <person name="Depamphilis C."/>
            <person name="Detter J."/>
            <person name="Dirks B."/>
            <person name="Dubchak I."/>
            <person name="Duplessis S."/>
            <person name="Ehlting J."/>
            <person name="Ellis B."/>
            <person name="Gendler K."/>
            <person name="Goodstein D."/>
            <person name="Gribskov M."/>
            <person name="Grimwood J."/>
            <person name="Groover A."/>
            <person name="Gunter L."/>
            <person name="Hamberger B."/>
            <person name="Heinze B."/>
            <person name="Helariutta Y."/>
            <person name="Henrissat B."/>
            <person name="Holligan D."/>
            <person name="Holt R."/>
            <person name="Huang W."/>
            <person name="Islam-Faridi N."/>
            <person name="Jones S."/>
            <person name="Jones-Rhoades M."/>
            <person name="Jorgensen R."/>
            <person name="Joshi C."/>
            <person name="Kangasjarvi J."/>
            <person name="Karlsson J."/>
            <person name="Kelleher C."/>
            <person name="Kirkpatrick R."/>
            <person name="Kirst M."/>
            <person name="Kohler A."/>
            <person name="Kalluri U."/>
            <person name="Larimer F."/>
            <person name="Leebens-Mack J."/>
            <person name="Leple J.C."/>
            <person name="Locascio P."/>
            <person name="Lou Y."/>
            <person name="Lucas S."/>
            <person name="Martin F."/>
            <person name="Montanini B."/>
            <person name="Napoli C."/>
            <person name="Nelson D.R."/>
            <person name="Nelson C."/>
            <person name="Nieminen K."/>
            <person name="Nilsson O."/>
            <person name="Pereda V."/>
            <person name="Peter G."/>
            <person name="Philippe R."/>
            <person name="Pilate G."/>
            <person name="Poliakov A."/>
            <person name="Razumovskaya J."/>
            <person name="Richardson P."/>
            <person name="Rinaldi C."/>
            <person name="Ritland K."/>
            <person name="Rouze P."/>
            <person name="Ryaboy D."/>
            <person name="Schmutz J."/>
            <person name="Schrader J."/>
            <person name="Segerman B."/>
            <person name="Shin H."/>
            <person name="Siddiqui A."/>
            <person name="Sterky F."/>
            <person name="Terry A."/>
            <person name="Tsai C.J."/>
            <person name="Uberbacher E."/>
            <person name="Unneberg P."/>
            <person name="Vahala J."/>
            <person name="Wall K."/>
            <person name="Wessler S."/>
            <person name="Yang G."/>
            <person name="Yin T."/>
            <person name="Douglas C."/>
            <person name="Marra M."/>
            <person name="Sandberg G."/>
            <person name="Van de Peer Y."/>
            <person name="Rokhsar D."/>
        </authorList>
    </citation>
    <scope>NUCLEOTIDE SEQUENCE [LARGE SCALE GENOMIC DNA]</scope>
    <source>
        <strain evidence="2">cv. Nisqually</strain>
    </source>
</reference>
<dbReference type="EMBL" id="CM009303">
    <property type="protein sequence ID" value="PNT04044.1"/>
    <property type="molecule type" value="Genomic_DNA"/>
</dbReference>
<dbReference type="AlphaFoldDB" id="A0A2K1XTE9"/>